<dbReference type="NCBIfam" id="TIGR00826">
    <property type="entry name" value="EIIB_glc"/>
    <property type="match status" value="1"/>
</dbReference>
<evidence type="ECO:0000256" key="4">
    <source>
        <dbReference type="ARBA" id="ARBA00022683"/>
    </source>
</evidence>
<dbReference type="GO" id="GO:0016301">
    <property type="term" value="F:kinase activity"/>
    <property type="evidence" value="ECO:0007669"/>
    <property type="project" value="UniProtKB-KW"/>
</dbReference>
<dbReference type="EMBL" id="MLJW01000497">
    <property type="protein sequence ID" value="OIQ86159.1"/>
    <property type="molecule type" value="Genomic_DNA"/>
</dbReference>
<organism evidence="7">
    <name type="scientific">mine drainage metagenome</name>
    <dbReference type="NCBI Taxonomy" id="410659"/>
    <lineage>
        <taxon>unclassified sequences</taxon>
        <taxon>metagenomes</taxon>
        <taxon>ecological metagenomes</taxon>
    </lineage>
</organism>
<dbReference type="InterPro" id="IPR001996">
    <property type="entry name" value="PTS_IIB_1"/>
</dbReference>
<dbReference type="InterPro" id="IPR018113">
    <property type="entry name" value="PTrfase_EIIB_Cys"/>
</dbReference>
<dbReference type="GO" id="GO:0090563">
    <property type="term" value="F:protein-phosphocysteine-sugar phosphotransferase activity"/>
    <property type="evidence" value="ECO:0007669"/>
    <property type="project" value="TreeGrafter"/>
</dbReference>
<dbReference type="InterPro" id="IPR050429">
    <property type="entry name" value="PTS_Glucose_EIICBA"/>
</dbReference>
<name>A0A1J5R289_9ZZZZ</name>
<evidence type="ECO:0000256" key="3">
    <source>
        <dbReference type="ARBA" id="ARBA00022679"/>
    </source>
</evidence>
<proteinExistence type="predicted"/>
<dbReference type="PROSITE" id="PS01035">
    <property type="entry name" value="PTS_EIIB_TYPE_1_CYS"/>
    <property type="match status" value="1"/>
</dbReference>
<evidence type="ECO:0000256" key="5">
    <source>
        <dbReference type="ARBA" id="ARBA00022777"/>
    </source>
</evidence>
<dbReference type="InterPro" id="IPR036878">
    <property type="entry name" value="Glu_permease_IIB"/>
</dbReference>
<dbReference type="SUPFAM" id="SSF55604">
    <property type="entry name" value="Glucose permease domain IIB"/>
    <property type="match status" value="1"/>
</dbReference>
<accession>A0A1J5R289</accession>
<dbReference type="Pfam" id="PF00367">
    <property type="entry name" value="PTS_EIIB"/>
    <property type="match status" value="1"/>
</dbReference>
<dbReference type="CDD" id="cd00212">
    <property type="entry name" value="PTS_IIB_glc"/>
    <property type="match status" value="1"/>
</dbReference>
<feature type="domain" description="PTS EIIB type-1" evidence="6">
    <location>
        <begin position="1"/>
        <end position="76"/>
    </location>
</feature>
<gene>
    <name evidence="7" type="primary">ptsG_3</name>
    <name evidence="7" type="ORF">GALL_319990</name>
</gene>
<dbReference type="PROSITE" id="PS51098">
    <property type="entry name" value="PTS_EIIB_TYPE_1"/>
    <property type="match status" value="1"/>
</dbReference>
<keyword evidence="2" id="KW-0762">Sugar transport</keyword>
<evidence type="ECO:0000313" key="7">
    <source>
        <dbReference type="EMBL" id="OIQ86159.1"/>
    </source>
</evidence>
<dbReference type="GO" id="GO:0008982">
    <property type="term" value="F:protein-N(PI)-phosphohistidine-sugar phosphotransferase activity"/>
    <property type="evidence" value="ECO:0007669"/>
    <property type="project" value="InterPro"/>
</dbReference>
<dbReference type="Gene3D" id="3.30.1360.60">
    <property type="entry name" value="Glucose permease domain IIB"/>
    <property type="match status" value="1"/>
</dbReference>
<dbReference type="PANTHER" id="PTHR30009">
    <property type="entry name" value="CYTOCHROME C-TYPE SYNTHESIS PROTEIN AND PTS TRANSMEMBRANE COMPONENT"/>
    <property type="match status" value="1"/>
</dbReference>
<dbReference type="GO" id="GO:0005886">
    <property type="term" value="C:plasma membrane"/>
    <property type="evidence" value="ECO:0007669"/>
    <property type="project" value="TreeGrafter"/>
</dbReference>
<dbReference type="GO" id="GO:0009401">
    <property type="term" value="P:phosphoenolpyruvate-dependent sugar phosphotransferase system"/>
    <property type="evidence" value="ECO:0007669"/>
    <property type="project" value="UniProtKB-KW"/>
</dbReference>
<comment type="caution">
    <text evidence="7">The sequence shown here is derived from an EMBL/GenBank/DDBJ whole genome shotgun (WGS) entry which is preliminary data.</text>
</comment>
<protein>
    <submittedName>
        <fullName evidence="7">PTS system glucose-specific EIICB component</fullName>
    </submittedName>
</protein>
<evidence type="ECO:0000259" key="6">
    <source>
        <dbReference type="PROSITE" id="PS51098"/>
    </source>
</evidence>
<keyword evidence="5" id="KW-0418">Kinase</keyword>
<evidence type="ECO:0000256" key="2">
    <source>
        <dbReference type="ARBA" id="ARBA00022597"/>
    </source>
</evidence>
<evidence type="ECO:0000256" key="1">
    <source>
        <dbReference type="ARBA" id="ARBA00022448"/>
    </source>
</evidence>
<keyword evidence="3" id="KW-0808">Transferase</keyword>
<reference evidence="7" key="1">
    <citation type="submission" date="2016-10" db="EMBL/GenBank/DDBJ databases">
        <title>Sequence of Gallionella enrichment culture.</title>
        <authorList>
            <person name="Poehlein A."/>
            <person name="Muehling M."/>
            <person name="Daniel R."/>
        </authorList>
    </citation>
    <scope>NUCLEOTIDE SEQUENCE</scope>
</reference>
<keyword evidence="1" id="KW-0813">Transport</keyword>
<sequence length="76" mass="7870">MSKAEQILVALGGAANVVDLEPCITRLRVEVADPTLVDEGGLKETGAFGVVRSGRVVQVIVGPEADNLAAELDGLR</sequence>
<keyword evidence="4" id="KW-0598">Phosphotransferase system</keyword>
<dbReference type="AlphaFoldDB" id="A0A1J5R289"/>